<dbReference type="WBParaSite" id="jg11851">
    <property type="protein sequence ID" value="jg11851"/>
    <property type="gene ID" value="jg11851"/>
</dbReference>
<protein>
    <submittedName>
        <fullName evidence="3">Uncharacterized protein</fullName>
    </submittedName>
</protein>
<feature type="transmembrane region" description="Helical" evidence="1">
    <location>
        <begin position="70"/>
        <end position="93"/>
    </location>
</feature>
<accession>A0A915CRZ9</accession>
<keyword evidence="1" id="KW-1133">Transmembrane helix</keyword>
<dbReference type="AlphaFoldDB" id="A0A915CRZ9"/>
<evidence type="ECO:0000313" key="3">
    <source>
        <dbReference type="WBParaSite" id="jg11851"/>
    </source>
</evidence>
<name>A0A915CRZ9_9BILA</name>
<keyword evidence="2" id="KW-1185">Reference proteome</keyword>
<keyword evidence="1" id="KW-0472">Membrane</keyword>
<keyword evidence="1" id="KW-0812">Transmembrane</keyword>
<organism evidence="2 3">
    <name type="scientific">Ditylenchus dipsaci</name>
    <dbReference type="NCBI Taxonomy" id="166011"/>
    <lineage>
        <taxon>Eukaryota</taxon>
        <taxon>Metazoa</taxon>
        <taxon>Ecdysozoa</taxon>
        <taxon>Nematoda</taxon>
        <taxon>Chromadorea</taxon>
        <taxon>Rhabditida</taxon>
        <taxon>Tylenchina</taxon>
        <taxon>Tylenchomorpha</taxon>
        <taxon>Sphaerularioidea</taxon>
        <taxon>Anguinidae</taxon>
        <taxon>Anguininae</taxon>
        <taxon>Ditylenchus</taxon>
    </lineage>
</organism>
<dbReference type="Proteomes" id="UP000887574">
    <property type="component" value="Unplaced"/>
</dbReference>
<evidence type="ECO:0000256" key="1">
    <source>
        <dbReference type="SAM" id="Phobius"/>
    </source>
</evidence>
<evidence type="ECO:0000313" key="2">
    <source>
        <dbReference type="Proteomes" id="UP000887574"/>
    </source>
</evidence>
<proteinExistence type="predicted"/>
<reference evidence="3" key="1">
    <citation type="submission" date="2022-11" db="UniProtKB">
        <authorList>
            <consortium name="WormBaseParasite"/>
        </authorList>
    </citation>
    <scope>IDENTIFICATION</scope>
</reference>
<sequence length="135" mass="15752">MLRQLRWLCDPLWHLGHRQLDLFNLRWGLHSRGHRSVCLDWNLFASVKQVPQLYLPALVVNLVYIVLHESWFFCFLVSALFMVFVEVVVYRAYMKMKEENSRHHIPIAELNSGSKKPLISLNSNSPQVTGATIYG</sequence>